<protein>
    <recommendedName>
        <fullName evidence="1">SsfX3-like N-terminal domain-containing protein</fullName>
    </recommendedName>
</protein>
<keyword evidence="3" id="KW-1185">Reference proteome</keyword>
<name>A0A4R2GWX7_9ACTN</name>
<evidence type="ECO:0000259" key="1">
    <source>
        <dbReference type="Pfam" id="PF21181"/>
    </source>
</evidence>
<dbReference type="Proteomes" id="UP000294508">
    <property type="component" value="Unassembled WGS sequence"/>
</dbReference>
<comment type="caution">
    <text evidence="2">The sequence shown here is derived from an EMBL/GenBank/DDBJ whole genome shotgun (WGS) entry which is preliminary data.</text>
</comment>
<dbReference type="InterPro" id="IPR048977">
    <property type="entry name" value="SsfX3-like_N"/>
</dbReference>
<dbReference type="Pfam" id="PF21181">
    <property type="entry name" value="SsfX3_N"/>
    <property type="match status" value="1"/>
</dbReference>
<organism evidence="2 3">
    <name type="scientific">Kribbella steppae</name>
    <dbReference type="NCBI Taxonomy" id="2512223"/>
    <lineage>
        <taxon>Bacteria</taxon>
        <taxon>Bacillati</taxon>
        <taxon>Actinomycetota</taxon>
        <taxon>Actinomycetes</taxon>
        <taxon>Propionibacteriales</taxon>
        <taxon>Kribbellaceae</taxon>
        <taxon>Kribbella</taxon>
    </lineage>
</organism>
<gene>
    <name evidence="2" type="ORF">EV652_12153</name>
</gene>
<accession>A0A4R2GWX7</accession>
<evidence type="ECO:0000313" key="2">
    <source>
        <dbReference type="EMBL" id="TCO15680.1"/>
    </source>
</evidence>
<proteinExistence type="predicted"/>
<dbReference type="EMBL" id="SLWN01000021">
    <property type="protein sequence ID" value="TCO15680.1"/>
    <property type="molecule type" value="Genomic_DNA"/>
</dbReference>
<dbReference type="AlphaFoldDB" id="A0A4R2GWX7"/>
<sequence length="104" mass="11052">MEVVHGPDGSRPWRLPYSRIGLFPTEALRGPAAMCAGVRIVFGTDSTTVAGQVPTPVDVALSPVDLVVDGEPIMSTPVGSDGWFRFSGLPAGRKTVEVWLPQYG</sequence>
<evidence type="ECO:0000313" key="3">
    <source>
        <dbReference type="Proteomes" id="UP000294508"/>
    </source>
</evidence>
<dbReference type="Gene3D" id="2.60.120.260">
    <property type="entry name" value="Galactose-binding domain-like"/>
    <property type="match status" value="1"/>
</dbReference>
<reference evidence="2 3" key="1">
    <citation type="journal article" date="2015" name="Stand. Genomic Sci.">
        <title>Genomic Encyclopedia of Bacterial and Archaeal Type Strains, Phase III: the genomes of soil and plant-associated and newly described type strains.</title>
        <authorList>
            <person name="Whitman W.B."/>
            <person name="Woyke T."/>
            <person name="Klenk H.P."/>
            <person name="Zhou Y."/>
            <person name="Lilburn T.G."/>
            <person name="Beck B.J."/>
            <person name="De Vos P."/>
            <person name="Vandamme P."/>
            <person name="Eisen J.A."/>
            <person name="Garrity G."/>
            <person name="Hugenholtz P."/>
            <person name="Kyrpides N.C."/>
        </authorList>
    </citation>
    <scope>NUCLEOTIDE SEQUENCE [LARGE SCALE GENOMIC DNA]</scope>
    <source>
        <strain evidence="2 3">VKM Ac-2572</strain>
    </source>
</reference>
<dbReference type="SUPFAM" id="SSF117074">
    <property type="entry name" value="Hypothetical protein PA1324"/>
    <property type="match status" value="1"/>
</dbReference>
<feature type="domain" description="SsfX3-like N-terminal" evidence="1">
    <location>
        <begin position="5"/>
        <end position="103"/>
    </location>
</feature>